<dbReference type="EMBL" id="JACSIT010000141">
    <property type="protein sequence ID" value="MBC6995898.1"/>
    <property type="molecule type" value="Genomic_DNA"/>
</dbReference>
<keyword evidence="2" id="KW-1185">Reference proteome</keyword>
<dbReference type="RefSeq" id="WP_187467914.1">
    <property type="nucleotide sequence ID" value="NZ_JACSIT010000141.1"/>
</dbReference>
<dbReference type="AlphaFoldDB" id="A0A923PR23"/>
<sequence>MKNAPTPVVIELQQEWFRHAYYVYFVTILDQDRRLVYVGMTGDRKHTMARSPFYRMAGHFNQLTSTENQIIKGIRKHCAIAVGDQAGLVAKLKELKITYHAYPLYEFEFNGSAEDHQKQRQKTEQVESWLMIQLWAERDRDHTGSLKVFNEKISMKPEAEAGRLGALILEDWKTKTLG</sequence>
<organism evidence="1 2">
    <name type="scientific">Neolewinella lacunae</name>
    <dbReference type="NCBI Taxonomy" id="1517758"/>
    <lineage>
        <taxon>Bacteria</taxon>
        <taxon>Pseudomonadati</taxon>
        <taxon>Bacteroidota</taxon>
        <taxon>Saprospiria</taxon>
        <taxon>Saprospirales</taxon>
        <taxon>Lewinellaceae</taxon>
        <taxon>Neolewinella</taxon>
    </lineage>
</organism>
<proteinExistence type="predicted"/>
<evidence type="ECO:0000313" key="2">
    <source>
        <dbReference type="Proteomes" id="UP000650081"/>
    </source>
</evidence>
<accession>A0A923PR23</accession>
<gene>
    <name evidence="1" type="ORF">H9S92_17150</name>
</gene>
<reference evidence="1" key="1">
    <citation type="submission" date="2020-08" db="EMBL/GenBank/DDBJ databases">
        <title>Lewinella bacteria from marine environments.</title>
        <authorList>
            <person name="Zhong Y."/>
        </authorList>
    </citation>
    <scope>NUCLEOTIDE SEQUENCE</scope>
    <source>
        <strain evidence="1">KCTC 42187</strain>
    </source>
</reference>
<comment type="caution">
    <text evidence="1">The sequence shown here is derived from an EMBL/GenBank/DDBJ whole genome shotgun (WGS) entry which is preliminary data.</text>
</comment>
<evidence type="ECO:0000313" key="1">
    <source>
        <dbReference type="EMBL" id="MBC6995898.1"/>
    </source>
</evidence>
<protein>
    <submittedName>
        <fullName evidence="1">Uncharacterized protein</fullName>
    </submittedName>
</protein>
<name>A0A923PR23_9BACT</name>
<dbReference type="Proteomes" id="UP000650081">
    <property type="component" value="Unassembled WGS sequence"/>
</dbReference>